<sequence length="819" mass="93826">MIFKKRKARNILLIFGVGSASSILASTIVYRSINDNTNSNKFSIFNLRKPNFISKNNLDLSNLDPSITDINIKELEKVKPQENPKLETNQDSIVVNPLVENIAKEQKVPPKQKEEIKKKEENTKAQNQALFQPQPPQKREKLNRVHKKLIIDGVEVDAIVEPPRERIYSSNDIIKGITNRKPYQNNAVGEVISVEVTDKLRKAQVDKVKKIGSGTGLFDDFRLHSWIKEPELDPNTKEGLAKLTKVLFMTENDRYNYSNLIHRFLRLLNSPKIKEFLKEPAQNQYEQKIAEFKSDLENFQAEYDKFDKETYAEAAEFHKLPKDQQTDQAWQPIKEKFRMLEEKKHELEGYKERKNVWLISNLDPSKFAKLAPRVDQDLEKGYSLDPNNSYINENGEIDSYAFSPAPGFNNVTDRLSRDNKERRVFDFNTWYPLNGPDILNDKYPGWTNTDVTSQYKDKLGLPDAGVKLKSLKKDDGTKSGIILEIDASYNNAYAKAKDIIEKVKQQNIDITGYKIVNMGKLGRQSFKEILKALPDKIKLLKLFYEGFDTSDLIELENKEIDELGLYTTSNNIYDDIWTINPLALRKVAWVNTNDFNAPGGYIGGYIPPSVIKFDGLSFDEGDYSVDSNGNITSLERINNGLRLAYWTRNNEPFFQGGFGPGLKPDHNEAGNSWPLGLDLSRTKHIRSLKGLQFNDIEGKNAGTRKLKRLKLYSEGEYFNIDVDDLNDGQFDTIMISEMPQMPKTKIWFSDKSTKKVKITSRNKHQLTASGKSNLQALFRWADQLDKDGYKVYVDSDETKQYIQGSGFIPELASNDVKII</sequence>
<protein>
    <recommendedName>
        <fullName evidence="8">Immunoglobulin-blocking virulence protein</fullName>
    </recommendedName>
</protein>
<keyword evidence="1" id="KW-0175">Coiled coil</keyword>
<proteinExistence type="predicted"/>
<feature type="coiled-coil region" evidence="1">
    <location>
        <begin position="282"/>
        <end position="309"/>
    </location>
</feature>
<dbReference type="InterPro" id="IPR030941">
    <property type="entry name" value="Predic_Ig_block"/>
</dbReference>
<reference evidence="6 7" key="1">
    <citation type="submission" date="2019-01" db="EMBL/GenBank/DDBJ databases">
        <authorList>
            <consortium name="Pathogen Informatics"/>
        </authorList>
    </citation>
    <scope>NUCLEOTIDE SEQUENCE [LARGE SCALE GENOMIC DNA]</scope>
    <source>
        <strain evidence="6 7">NCTC10142</strain>
        <plasmid evidence="7">13</plasmid>
    </source>
</reference>
<evidence type="ECO:0000256" key="1">
    <source>
        <dbReference type="SAM" id="Coils"/>
    </source>
</evidence>
<evidence type="ECO:0000256" key="2">
    <source>
        <dbReference type="SAM" id="MobiDB-lite"/>
    </source>
</evidence>
<dbReference type="Pfam" id="PF26364">
    <property type="entry name" value="MIB_M2"/>
    <property type="match status" value="1"/>
</dbReference>
<feature type="domain" description="IgG-blocking virulence" evidence="3">
    <location>
        <begin position="411"/>
        <end position="600"/>
    </location>
</feature>
<geneLocation type="plasmid" evidence="6 7">
    <name>13</name>
</geneLocation>
<evidence type="ECO:0000313" key="7">
    <source>
        <dbReference type="Proteomes" id="UP000289506"/>
    </source>
</evidence>
<evidence type="ECO:0000259" key="3">
    <source>
        <dbReference type="Pfam" id="PF26360"/>
    </source>
</evidence>
<dbReference type="Proteomes" id="UP000289506">
    <property type="component" value="Plasmid 13"/>
</dbReference>
<evidence type="ECO:0000259" key="5">
    <source>
        <dbReference type="Pfam" id="PF26364"/>
    </source>
</evidence>
<name>A0A449AIT8_9BACT</name>
<dbReference type="InterPro" id="IPR058861">
    <property type="entry name" value="MIB_arm"/>
</dbReference>
<dbReference type="InterPro" id="IPR058860">
    <property type="entry name" value="MIB_M2"/>
</dbReference>
<dbReference type="NCBIfam" id="TIGR04524">
    <property type="entry name" value="mycoplas_M_dom"/>
    <property type="match status" value="1"/>
</dbReference>
<evidence type="ECO:0000259" key="4">
    <source>
        <dbReference type="Pfam" id="PF26361"/>
    </source>
</evidence>
<dbReference type="EMBL" id="LR214986">
    <property type="protein sequence ID" value="VEU64928.1"/>
    <property type="molecule type" value="Genomic_DNA"/>
</dbReference>
<evidence type="ECO:0008006" key="8">
    <source>
        <dbReference type="Google" id="ProtNLM"/>
    </source>
</evidence>
<feature type="region of interest" description="Disordered" evidence="2">
    <location>
        <begin position="106"/>
        <end position="140"/>
    </location>
</feature>
<dbReference type="AlphaFoldDB" id="A0A449AIT8"/>
<accession>A0A449AIT8</accession>
<gene>
    <name evidence="6" type="ORF">NCTC10142_00695</name>
</gene>
<feature type="compositionally biased region" description="Basic and acidic residues" evidence="2">
    <location>
        <begin position="106"/>
        <end position="123"/>
    </location>
</feature>
<feature type="domain" description="Mycoplasma immunoglobulin binding protein M2" evidence="5">
    <location>
        <begin position="613"/>
        <end position="802"/>
    </location>
</feature>
<dbReference type="RefSeq" id="WP_129720779.1">
    <property type="nucleotide sequence ID" value="NZ_LR214986.1"/>
</dbReference>
<dbReference type="Pfam" id="PF26360">
    <property type="entry name" value="MIB_M1"/>
    <property type="match status" value="1"/>
</dbReference>
<dbReference type="InterPro" id="IPR030942">
    <property type="entry name" value="Mycoplas_M_dom"/>
</dbReference>
<dbReference type="NCBIfam" id="TIGR04526">
    <property type="entry name" value="predic_Ig_block"/>
    <property type="match status" value="1"/>
</dbReference>
<keyword evidence="6" id="KW-0614">Plasmid</keyword>
<feature type="domain" description="Mycoplasma immunoglobulin binding protein arm" evidence="4">
    <location>
        <begin position="197"/>
        <end position="406"/>
    </location>
</feature>
<dbReference type="Pfam" id="PF26361">
    <property type="entry name" value="MIB_arm"/>
    <property type="match status" value="1"/>
</dbReference>
<organism evidence="6 7">
    <name type="scientific">Mycoplasmopsis cynos</name>
    <dbReference type="NCBI Taxonomy" id="171284"/>
    <lineage>
        <taxon>Bacteria</taxon>
        <taxon>Bacillati</taxon>
        <taxon>Mycoplasmatota</taxon>
        <taxon>Mycoplasmoidales</taxon>
        <taxon>Metamycoplasmataceae</taxon>
        <taxon>Mycoplasmopsis</taxon>
    </lineage>
</organism>
<evidence type="ECO:0000313" key="6">
    <source>
        <dbReference type="EMBL" id="VEU64928.1"/>
    </source>
</evidence>